<dbReference type="GO" id="GO:0005794">
    <property type="term" value="C:Golgi apparatus"/>
    <property type="evidence" value="ECO:0007669"/>
    <property type="project" value="TreeGrafter"/>
</dbReference>
<reference evidence="4 5" key="1">
    <citation type="submission" date="2017-09" db="EMBL/GenBank/DDBJ databases">
        <title>WGS assembly of Aquilegia coerulea Goldsmith.</title>
        <authorList>
            <person name="Hodges S."/>
            <person name="Kramer E."/>
            <person name="Nordborg M."/>
            <person name="Tomkins J."/>
            <person name="Borevitz J."/>
            <person name="Derieg N."/>
            <person name="Yan J."/>
            <person name="Mihaltcheva S."/>
            <person name="Hayes R.D."/>
            <person name="Rokhsar D."/>
        </authorList>
    </citation>
    <scope>NUCLEOTIDE SEQUENCE [LARGE SCALE GENOMIC DNA]</scope>
    <source>
        <strain evidence="5">cv. Goldsmith</strain>
    </source>
</reference>
<feature type="domain" description="CAND6/7 N-terminal" evidence="3">
    <location>
        <begin position="49"/>
        <end position="166"/>
    </location>
</feature>
<dbReference type="GO" id="GO:0016020">
    <property type="term" value="C:membrane"/>
    <property type="evidence" value="ECO:0007669"/>
    <property type="project" value="InterPro"/>
</dbReference>
<feature type="chain" id="PRO_5013633341" description="CAND6/7 N-terminal domain-containing protein" evidence="2">
    <location>
        <begin position="29"/>
        <end position="468"/>
    </location>
</feature>
<keyword evidence="1" id="KW-1133">Transmembrane helix</keyword>
<feature type="transmembrane region" description="Helical" evidence="1">
    <location>
        <begin position="258"/>
        <end position="281"/>
    </location>
</feature>
<feature type="transmembrane region" description="Helical" evidence="1">
    <location>
        <begin position="373"/>
        <end position="396"/>
    </location>
</feature>
<proteinExistence type="predicted"/>
<evidence type="ECO:0000313" key="4">
    <source>
        <dbReference type="EMBL" id="PIA58510.1"/>
    </source>
</evidence>
<feature type="signal peptide" evidence="2">
    <location>
        <begin position="1"/>
        <end position="28"/>
    </location>
</feature>
<dbReference type="PANTHER" id="PTHR21229:SF22">
    <property type="entry name" value="DBJ|BAA84809.1"/>
    <property type="match status" value="1"/>
</dbReference>
<organism evidence="4 5">
    <name type="scientific">Aquilegia coerulea</name>
    <name type="common">Rocky mountain columbine</name>
    <dbReference type="NCBI Taxonomy" id="218851"/>
    <lineage>
        <taxon>Eukaryota</taxon>
        <taxon>Viridiplantae</taxon>
        <taxon>Streptophyta</taxon>
        <taxon>Embryophyta</taxon>
        <taxon>Tracheophyta</taxon>
        <taxon>Spermatophyta</taxon>
        <taxon>Magnoliopsida</taxon>
        <taxon>Ranunculales</taxon>
        <taxon>Ranunculaceae</taxon>
        <taxon>Thalictroideae</taxon>
        <taxon>Aquilegia</taxon>
    </lineage>
</organism>
<dbReference type="AlphaFoldDB" id="A0A2G5ES06"/>
<dbReference type="OrthoDB" id="29657at2759"/>
<evidence type="ECO:0000256" key="2">
    <source>
        <dbReference type="SAM" id="SignalP"/>
    </source>
</evidence>
<keyword evidence="2" id="KW-0732">Signal</keyword>
<feature type="transmembrane region" description="Helical" evidence="1">
    <location>
        <begin position="293"/>
        <end position="311"/>
    </location>
</feature>
<name>A0A2G5ES06_AQUCA</name>
<sequence length="468" mass="53451">MEYHHPVSLFFTMPVLLLLLFFFSPCLADIRHTKIRPKDPTPEHHPSLMFIDVFGFTKTGRIELNVSHISFSNHPSHLNLSHQIGFLLAPRLSASVWDPSTTCYLQSDFVKVLYTFHFEGAVSQSPINNLNLVFSVTDPDEFILYFENCLHPQLNSSMDIHSAMYNLDLKSGKRNYLSAGMNYIIGVCVIGSCIYLLLSVLFLIHSLLPGKKISSGVVLFFAVYKLTSFIVELTYLYYMKHIGYSQSLVSVTLNSTFTLFGGILPLYIFLFLTAVGWPFLTQILQEGKSYLKTIIFMRVVYSIVFDVLIAVAWPGTFIGMCILYSIGSHLCDISCLSMILLPIKNTTKNLLHQGHGEGEAAPVFRKVKIFRQLYFAVIIFKYIYFLLVTSFEIFALLTKYQWTGILVEESTIFAMYLFVVYTFWPMTQNQAFLVKDGEEEFAAAEALKDLKTYDLSNRLDWVDKCLKP</sequence>
<dbReference type="InterPro" id="IPR054103">
    <property type="entry name" value="CAND6-7_N"/>
</dbReference>
<feature type="transmembrane region" description="Helical" evidence="1">
    <location>
        <begin position="183"/>
        <end position="204"/>
    </location>
</feature>
<keyword evidence="1" id="KW-0812">Transmembrane</keyword>
<dbReference type="Pfam" id="PF21904">
    <property type="entry name" value="CAND6-7_N"/>
    <property type="match status" value="1"/>
</dbReference>
<feature type="transmembrane region" description="Helical" evidence="1">
    <location>
        <begin position="216"/>
        <end position="238"/>
    </location>
</feature>
<protein>
    <recommendedName>
        <fullName evidence="3">CAND6/7 N-terminal domain-containing protein</fullName>
    </recommendedName>
</protein>
<gene>
    <name evidence="4" type="ORF">AQUCO_00500448v1</name>
</gene>
<dbReference type="InParanoid" id="A0A2G5ES06"/>
<accession>A0A2G5ES06</accession>
<keyword evidence="5" id="KW-1185">Reference proteome</keyword>
<dbReference type="PANTHER" id="PTHR21229">
    <property type="entry name" value="LUNG SEVEN TRANSMEMBRANE RECEPTOR"/>
    <property type="match status" value="1"/>
</dbReference>
<evidence type="ECO:0000313" key="5">
    <source>
        <dbReference type="Proteomes" id="UP000230069"/>
    </source>
</evidence>
<evidence type="ECO:0000259" key="3">
    <source>
        <dbReference type="Pfam" id="PF21904"/>
    </source>
</evidence>
<dbReference type="Proteomes" id="UP000230069">
    <property type="component" value="Unassembled WGS sequence"/>
</dbReference>
<keyword evidence="1" id="KW-0472">Membrane</keyword>
<dbReference type="EMBL" id="KZ305022">
    <property type="protein sequence ID" value="PIA58510.1"/>
    <property type="molecule type" value="Genomic_DNA"/>
</dbReference>
<feature type="transmembrane region" description="Helical" evidence="1">
    <location>
        <begin position="402"/>
        <end position="424"/>
    </location>
</feature>
<evidence type="ECO:0000256" key="1">
    <source>
        <dbReference type="SAM" id="Phobius"/>
    </source>
</evidence>
<dbReference type="InterPro" id="IPR009637">
    <property type="entry name" value="GPR107/GPR108-like"/>
</dbReference>